<keyword evidence="2" id="KW-0547">Nucleotide-binding</keyword>
<dbReference type="Gene3D" id="1.10.560.10">
    <property type="entry name" value="GroEL-like equatorial domain"/>
    <property type="match status" value="1"/>
</dbReference>
<protein>
    <submittedName>
        <fullName evidence="5">Uncharacterized protein</fullName>
    </submittedName>
</protein>
<dbReference type="GO" id="GO:0042026">
    <property type="term" value="P:protein refolding"/>
    <property type="evidence" value="ECO:0007669"/>
    <property type="project" value="InterPro"/>
</dbReference>
<dbReference type="Gene3D" id="3.30.260.10">
    <property type="entry name" value="TCP-1-like chaperonin intermediate domain"/>
    <property type="match status" value="1"/>
</dbReference>
<evidence type="ECO:0000313" key="6">
    <source>
        <dbReference type="Proteomes" id="UP001085076"/>
    </source>
</evidence>
<evidence type="ECO:0000256" key="4">
    <source>
        <dbReference type="ARBA" id="ARBA00023186"/>
    </source>
</evidence>
<dbReference type="PANTHER" id="PTHR45633">
    <property type="entry name" value="60 KDA HEAT SHOCK PROTEIN, MITOCHONDRIAL"/>
    <property type="match status" value="1"/>
</dbReference>
<accession>A0A9D5CDL7</accession>
<evidence type="ECO:0000256" key="2">
    <source>
        <dbReference type="ARBA" id="ARBA00022741"/>
    </source>
</evidence>
<sequence>MTPKRIAKLSGGVAVVKVGAATETEHEDRKLRIEDAKNATFAAIEGIVPGGGAAYVHLSTCIPSIKDTLEDDDERLALVAPAALIARNAGVEGEVVVEKIEESPWEVGYNAMNDKFDLRTLLNPMSSILRR</sequence>
<dbReference type="Pfam" id="PF00118">
    <property type="entry name" value="Cpn60_TCP1"/>
    <property type="match status" value="1"/>
</dbReference>
<evidence type="ECO:0000313" key="5">
    <source>
        <dbReference type="EMBL" id="KAJ0970315.1"/>
    </source>
</evidence>
<dbReference type="InterPro" id="IPR001844">
    <property type="entry name" value="Cpn60/GroEL"/>
</dbReference>
<dbReference type="Proteomes" id="UP001085076">
    <property type="component" value="Miscellaneous, Linkage group lg06"/>
</dbReference>
<reference evidence="5" key="1">
    <citation type="submission" date="2021-03" db="EMBL/GenBank/DDBJ databases">
        <authorList>
            <person name="Li Z."/>
            <person name="Yang C."/>
        </authorList>
    </citation>
    <scope>NUCLEOTIDE SEQUENCE</scope>
    <source>
        <strain evidence="5">Dzin_1.0</strain>
        <tissue evidence="5">Leaf</tissue>
    </source>
</reference>
<name>A0A9D5CDL7_9LILI</name>
<dbReference type="PRINTS" id="PR00304">
    <property type="entry name" value="TCOMPLEXTCP1"/>
</dbReference>
<gene>
    <name evidence="5" type="ORF">J5N97_023192</name>
</gene>
<dbReference type="GO" id="GO:0005524">
    <property type="term" value="F:ATP binding"/>
    <property type="evidence" value="ECO:0007669"/>
    <property type="project" value="UniProtKB-KW"/>
</dbReference>
<comment type="caution">
    <text evidence="5">The sequence shown here is derived from an EMBL/GenBank/DDBJ whole genome shotgun (WGS) entry which is preliminary data.</text>
</comment>
<dbReference type="OrthoDB" id="1733909at2759"/>
<evidence type="ECO:0000256" key="3">
    <source>
        <dbReference type="ARBA" id="ARBA00022840"/>
    </source>
</evidence>
<dbReference type="AlphaFoldDB" id="A0A9D5CDL7"/>
<reference evidence="5" key="2">
    <citation type="journal article" date="2022" name="Hortic Res">
        <title>The genome of Dioscorea zingiberensis sheds light on the biosynthesis, origin and evolution of the medicinally important diosgenin saponins.</title>
        <authorList>
            <person name="Li Y."/>
            <person name="Tan C."/>
            <person name="Li Z."/>
            <person name="Guo J."/>
            <person name="Li S."/>
            <person name="Chen X."/>
            <person name="Wang C."/>
            <person name="Dai X."/>
            <person name="Yang H."/>
            <person name="Song W."/>
            <person name="Hou L."/>
            <person name="Xu J."/>
            <person name="Tong Z."/>
            <person name="Xu A."/>
            <person name="Yuan X."/>
            <person name="Wang W."/>
            <person name="Yang Q."/>
            <person name="Chen L."/>
            <person name="Sun Z."/>
            <person name="Wang K."/>
            <person name="Pan B."/>
            <person name="Chen J."/>
            <person name="Bao Y."/>
            <person name="Liu F."/>
            <person name="Qi X."/>
            <person name="Gang D.R."/>
            <person name="Wen J."/>
            <person name="Li J."/>
        </authorList>
    </citation>
    <scope>NUCLEOTIDE SEQUENCE</scope>
    <source>
        <strain evidence="5">Dzin_1.0</strain>
    </source>
</reference>
<proteinExistence type="inferred from homology"/>
<dbReference type="GO" id="GO:0140662">
    <property type="term" value="F:ATP-dependent protein folding chaperone"/>
    <property type="evidence" value="ECO:0007669"/>
    <property type="project" value="InterPro"/>
</dbReference>
<evidence type="ECO:0000256" key="1">
    <source>
        <dbReference type="ARBA" id="ARBA00006607"/>
    </source>
</evidence>
<keyword evidence="3" id="KW-0067">ATP-binding</keyword>
<dbReference type="InterPro" id="IPR027410">
    <property type="entry name" value="TCP-1-like_intermed_sf"/>
</dbReference>
<keyword evidence="4" id="KW-0143">Chaperone</keyword>
<keyword evidence="6" id="KW-1185">Reference proteome</keyword>
<comment type="similarity">
    <text evidence="1">Belongs to the chaperonin (HSP60) family.</text>
</comment>
<dbReference type="InterPro" id="IPR002423">
    <property type="entry name" value="Cpn60/GroEL/TCP-1"/>
</dbReference>
<organism evidence="5 6">
    <name type="scientific">Dioscorea zingiberensis</name>
    <dbReference type="NCBI Taxonomy" id="325984"/>
    <lineage>
        <taxon>Eukaryota</taxon>
        <taxon>Viridiplantae</taxon>
        <taxon>Streptophyta</taxon>
        <taxon>Embryophyta</taxon>
        <taxon>Tracheophyta</taxon>
        <taxon>Spermatophyta</taxon>
        <taxon>Magnoliopsida</taxon>
        <taxon>Liliopsida</taxon>
        <taxon>Dioscoreales</taxon>
        <taxon>Dioscoreaceae</taxon>
        <taxon>Dioscorea</taxon>
    </lineage>
</organism>
<dbReference type="InterPro" id="IPR027413">
    <property type="entry name" value="GROEL-like_equatorial_sf"/>
</dbReference>
<dbReference type="EMBL" id="JAGGNH010000006">
    <property type="protein sequence ID" value="KAJ0970315.1"/>
    <property type="molecule type" value="Genomic_DNA"/>
</dbReference>
<dbReference type="SUPFAM" id="SSF48592">
    <property type="entry name" value="GroEL equatorial domain-like"/>
    <property type="match status" value="1"/>
</dbReference>
<dbReference type="InterPro" id="IPR017998">
    <property type="entry name" value="Chaperone_TCP-1"/>
</dbReference>